<gene>
    <name evidence="1" type="ORF">J34TS1_19280</name>
</gene>
<sequence>MRFDAYSKSFAGTLKTYKFYHDKKRPDLKLDQAICHVNPNYVASLMPQSSDVFA</sequence>
<reference evidence="1 2" key="1">
    <citation type="submission" date="2021-03" db="EMBL/GenBank/DDBJ databases">
        <title>Antimicrobial resistance genes in bacteria isolated from Japanese honey, and their potential for conferring macrolide and lincosamide resistance in the American foulbrood pathogen Paenibacillus larvae.</title>
        <authorList>
            <person name="Okamoto M."/>
            <person name="Kumagai M."/>
            <person name="Kanamori H."/>
            <person name="Takamatsu D."/>
        </authorList>
    </citation>
    <scope>NUCLEOTIDE SEQUENCE [LARGE SCALE GENOMIC DNA]</scope>
    <source>
        <strain evidence="1 2">J34TS1</strain>
    </source>
</reference>
<comment type="caution">
    <text evidence="1">The sequence shown here is derived from an EMBL/GenBank/DDBJ whole genome shotgun (WGS) entry which is preliminary data.</text>
</comment>
<dbReference type="EMBL" id="BORT01000006">
    <property type="protein sequence ID" value="GIO47163.1"/>
    <property type="molecule type" value="Genomic_DNA"/>
</dbReference>
<evidence type="ECO:0000313" key="1">
    <source>
        <dbReference type="EMBL" id="GIO47163.1"/>
    </source>
</evidence>
<organism evidence="1 2">
    <name type="scientific">Paenibacillus azoreducens</name>
    <dbReference type="NCBI Taxonomy" id="116718"/>
    <lineage>
        <taxon>Bacteria</taxon>
        <taxon>Bacillati</taxon>
        <taxon>Bacillota</taxon>
        <taxon>Bacilli</taxon>
        <taxon>Bacillales</taxon>
        <taxon>Paenibacillaceae</taxon>
        <taxon>Paenibacillus</taxon>
    </lineage>
</organism>
<evidence type="ECO:0000313" key="2">
    <source>
        <dbReference type="Proteomes" id="UP000682811"/>
    </source>
</evidence>
<name>A0A919YDE2_9BACL</name>
<dbReference type="AlphaFoldDB" id="A0A919YDE2"/>
<keyword evidence="2" id="KW-1185">Reference proteome</keyword>
<dbReference type="Proteomes" id="UP000682811">
    <property type="component" value="Unassembled WGS sequence"/>
</dbReference>
<protein>
    <submittedName>
        <fullName evidence="1">Uncharacterized protein</fullName>
    </submittedName>
</protein>
<proteinExistence type="predicted"/>
<accession>A0A919YDE2</accession>